<protein>
    <submittedName>
        <fullName evidence="1">Four helix bundle protein</fullName>
    </submittedName>
</protein>
<sequence>MEFNFYRLKIWQKAHTLVLEIYKITNSFPESELYGIISQLRRAAASIPANIVEGYSRKSKKEFIQFLYQARGSLDEVIYFLILSKDLKYLTDVDFEKLINLASELMKMMNSFIGRNKLNV</sequence>
<dbReference type="PANTHER" id="PTHR38471:SF2">
    <property type="entry name" value="FOUR HELIX BUNDLE PROTEIN"/>
    <property type="match status" value="1"/>
</dbReference>
<dbReference type="CDD" id="cd16377">
    <property type="entry name" value="23S_rRNA_IVP_like"/>
    <property type="match status" value="1"/>
</dbReference>
<dbReference type="NCBIfam" id="TIGR02436">
    <property type="entry name" value="four helix bundle protein"/>
    <property type="match status" value="1"/>
</dbReference>
<dbReference type="PANTHER" id="PTHR38471">
    <property type="entry name" value="FOUR HELIX BUNDLE PROTEIN"/>
    <property type="match status" value="1"/>
</dbReference>
<evidence type="ECO:0000313" key="1">
    <source>
        <dbReference type="EMBL" id="PJE69349.1"/>
    </source>
</evidence>
<gene>
    <name evidence="1" type="ORF">COU96_00220</name>
</gene>
<dbReference type="EMBL" id="PFEL01000012">
    <property type="protein sequence ID" value="PJE69349.1"/>
    <property type="molecule type" value="Genomic_DNA"/>
</dbReference>
<reference evidence="2" key="1">
    <citation type="submission" date="2017-09" db="EMBL/GenBank/DDBJ databases">
        <title>Depth-based differentiation of microbial function through sediment-hosted aquifers and enrichment of novel symbionts in the deep terrestrial subsurface.</title>
        <authorList>
            <person name="Probst A.J."/>
            <person name="Ladd B."/>
            <person name="Jarett J.K."/>
            <person name="Geller-Mcgrath D.E."/>
            <person name="Sieber C.M.K."/>
            <person name="Emerson J.B."/>
            <person name="Anantharaman K."/>
            <person name="Thomas B.C."/>
            <person name="Malmstrom R."/>
            <person name="Stieglmeier M."/>
            <person name="Klingl A."/>
            <person name="Woyke T."/>
            <person name="Ryan C.M."/>
            <person name="Banfield J.F."/>
        </authorList>
    </citation>
    <scope>NUCLEOTIDE SEQUENCE [LARGE SCALE GENOMIC DNA]</scope>
</reference>
<dbReference type="Pfam" id="PF05635">
    <property type="entry name" value="23S_rRNA_IVP"/>
    <property type="match status" value="1"/>
</dbReference>
<dbReference type="Proteomes" id="UP000229500">
    <property type="component" value="Unassembled WGS sequence"/>
</dbReference>
<proteinExistence type="predicted"/>
<dbReference type="AlphaFoldDB" id="A0A2M8L692"/>
<dbReference type="InterPro" id="IPR036583">
    <property type="entry name" value="23S_rRNA_IVS_sf"/>
</dbReference>
<organism evidence="1 2">
    <name type="scientific">Candidatus Shapirobacteria bacterium CG10_big_fil_rev_8_21_14_0_10_38_14</name>
    <dbReference type="NCBI Taxonomy" id="1974483"/>
    <lineage>
        <taxon>Bacteria</taxon>
        <taxon>Candidatus Shapironibacteriota</taxon>
    </lineage>
</organism>
<dbReference type="Gene3D" id="1.20.1440.60">
    <property type="entry name" value="23S rRNA-intervening sequence"/>
    <property type="match status" value="1"/>
</dbReference>
<comment type="caution">
    <text evidence="1">The sequence shown here is derived from an EMBL/GenBank/DDBJ whole genome shotgun (WGS) entry which is preliminary data.</text>
</comment>
<name>A0A2M8L692_9BACT</name>
<dbReference type="SUPFAM" id="SSF158446">
    <property type="entry name" value="IVS-encoded protein-like"/>
    <property type="match status" value="1"/>
</dbReference>
<dbReference type="InterPro" id="IPR012657">
    <property type="entry name" value="23S_rRNA-intervening_sequence"/>
</dbReference>
<evidence type="ECO:0000313" key="2">
    <source>
        <dbReference type="Proteomes" id="UP000229500"/>
    </source>
</evidence>
<accession>A0A2M8L692</accession>